<evidence type="ECO:0000259" key="11">
    <source>
        <dbReference type="Pfam" id="PF08221"/>
    </source>
</evidence>
<evidence type="ECO:0000256" key="1">
    <source>
        <dbReference type="ARBA" id="ARBA00004123"/>
    </source>
</evidence>
<evidence type="ECO:0000259" key="10">
    <source>
        <dbReference type="Pfam" id="PF05645"/>
    </source>
</evidence>
<feature type="region of interest" description="Disordered" evidence="9">
    <location>
        <begin position="386"/>
        <end position="448"/>
    </location>
</feature>
<keyword evidence="6 8" id="KW-0539">Nucleus</keyword>
<evidence type="ECO:0000256" key="6">
    <source>
        <dbReference type="ARBA" id="ARBA00023242"/>
    </source>
</evidence>
<evidence type="ECO:0000256" key="9">
    <source>
        <dbReference type="SAM" id="MobiDB-lite"/>
    </source>
</evidence>
<evidence type="ECO:0000256" key="4">
    <source>
        <dbReference type="ARBA" id="ARBA00022478"/>
    </source>
</evidence>
<dbReference type="InterPro" id="IPR055207">
    <property type="entry name" value="POLR3C_WHD"/>
</dbReference>
<dbReference type="PANTHER" id="PTHR12949">
    <property type="entry name" value="RNA POLYMERASE III DNA DIRECTED -RELATED"/>
    <property type="match status" value="1"/>
</dbReference>
<dbReference type="Gene3D" id="1.10.10.10">
    <property type="entry name" value="Winged helix-like DNA-binding domain superfamily/Winged helix DNA-binding domain"/>
    <property type="match status" value="2"/>
</dbReference>
<dbReference type="Pfam" id="PF05645">
    <property type="entry name" value="RNA_pol_Rpc82"/>
    <property type="match status" value="1"/>
</dbReference>
<evidence type="ECO:0000256" key="5">
    <source>
        <dbReference type="ARBA" id="ARBA00023163"/>
    </source>
</evidence>
<feature type="domain" description="DNA-directed RNA polymerase III subunit RPC3 winged-helix" evidence="12">
    <location>
        <begin position="501"/>
        <end position="574"/>
    </location>
</feature>
<dbReference type="Pfam" id="PF08221">
    <property type="entry name" value="HTH_9"/>
    <property type="match status" value="1"/>
</dbReference>
<comment type="function">
    <text evidence="7 8">DNA-dependent RNA polymerase catalyzes the transcription of DNA into RNA using the four ribonucleoside triphosphates as substrates. Specific core component of RNA polymerase III which synthesizes small RNAs, such as 5S rRNA and tRNAs.</text>
</comment>
<dbReference type="Proteomes" id="UP001270362">
    <property type="component" value="Unassembled WGS sequence"/>
</dbReference>
<feature type="domain" description="RNA polymerase III subunit RPC82-related helix-turn-helix" evidence="11">
    <location>
        <begin position="9"/>
        <end position="68"/>
    </location>
</feature>
<comment type="subunit">
    <text evidence="3 8">Component of the RNA polymerase III (Pol III) complex consisting of 17 subunits.</text>
</comment>
<dbReference type="GO" id="GO:0005666">
    <property type="term" value="C:RNA polymerase III complex"/>
    <property type="evidence" value="ECO:0007669"/>
    <property type="project" value="UniProtKB-UniRule"/>
</dbReference>
<feature type="compositionally biased region" description="Basic and acidic residues" evidence="9">
    <location>
        <begin position="387"/>
        <end position="396"/>
    </location>
</feature>
<name>A0AAE0X366_9PEZI</name>
<dbReference type="PANTHER" id="PTHR12949:SF0">
    <property type="entry name" value="DNA-DIRECTED RNA POLYMERASE III SUBUNIT RPC3"/>
    <property type="match status" value="1"/>
</dbReference>
<protein>
    <recommendedName>
        <fullName evidence="8">DNA-directed RNA polymerase III subunit RPC3</fullName>
        <shortName evidence="8">RNA polymerase III subunit C3</shortName>
    </recommendedName>
</protein>
<feature type="domain" description="RNA polymerase III Rpc82 C -terminal" evidence="10">
    <location>
        <begin position="179"/>
        <end position="492"/>
    </location>
</feature>
<reference evidence="13" key="1">
    <citation type="journal article" date="2023" name="Mol. Phylogenet. Evol.">
        <title>Genome-scale phylogeny and comparative genomics of the fungal order Sordariales.</title>
        <authorList>
            <person name="Hensen N."/>
            <person name="Bonometti L."/>
            <person name="Westerberg I."/>
            <person name="Brannstrom I.O."/>
            <person name="Guillou S."/>
            <person name="Cros-Aarteil S."/>
            <person name="Calhoun S."/>
            <person name="Haridas S."/>
            <person name="Kuo A."/>
            <person name="Mondo S."/>
            <person name="Pangilinan J."/>
            <person name="Riley R."/>
            <person name="LaButti K."/>
            <person name="Andreopoulos B."/>
            <person name="Lipzen A."/>
            <person name="Chen C."/>
            <person name="Yan M."/>
            <person name="Daum C."/>
            <person name="Ng V."/>
            <person name="Clum A."/>
            <person name="Steindorff A."/>
            <person name="Ohm R.A."/>
            <person name="Martin F."/>
            <person name="Silar P."/>
            <person name="Natvig D.O."/>
            <person name="Lalanne C."/>
            <person name="Gautier V."/>
            <person name="Ament-Velasquez S.L."/>
            <person name="Kruys A."/>
            <person name="Hutchinson M.I."/>
            <person name="Powell A.J."/>
            <person name="Barry K."/>
            <person name="Miller A.N."/>
            <person name="Grigoriev I.V."/>
            <person name="Debuchy R."/>
            <person name="Gladieux P."/>
            <person name="Hiltunen Thoren M."/>
            <person name="Johannesson H."/>
        </authorList>
    </citation>
    <scope>NUCLEOTIDE SEQUENCE</scope>
    <source>
        <strain evidence="13">CBS 314.62</strain>
    </source>
</reference>
<keyword evidence="14" id="KW-1185">Reference proteome</keyword>
<dbReference type="InterPro" id="IPR013197">
    <property type="entry name" value="RNA_pol_III_RPC82-rel_HTH"/>
</dbReference>
<reference evidence="13" key="2">
    <citation type="submission" date="2023-06" db="EMBL/GenBank/DDBJ databases">
        <authorList>
            <consortium name="Lawrence Berkeley National Laboratory"/>
            <person name="Haridas S."/>
            <person name="Hensen N."/>
            <person name="Bonometti L."/>
            <person name="Westerberg I."/>
            <person name="Brannstrom I.O."/>
            <person name="Guillou S."/>
            <person name="Cros-Aarteil S."/>
            <person name="Calhoun S."/>
            <person name="Kuo A."/>
            <person name="Mondo S."/>
            <person name="Pangilinan J."/>
            <person name="Riley R."/>
            <person name="Labutti K."/>
            <person name="Andreopoulos B."/>
            <person name="Lipzen A."/>
            <person name="Chen C."/>
            <person name="Yanf M."/>
            <person name="Daum C."/>
            <person name="Ng V."/>
            <person name="Clum A."/>
            <person name="Steindorff A."/>
            <person name="Ohm R."/>
            <person name="Martin F."/>
            <person name="Silar P."/>
            <person name="Natvig D."/>
            <person name="Lalanne C."/>
            <person name="Gautier V."/>
            <person name="Ament-Velasquez S.L."/>
            <person name="Kruys A."/>
            <person name="Hutchinson M.I."/>
            <person name="Powell A.J."/>
            <person name="Barry K."/>
            <person name="Miller A.N."/>
            <person name="Grigoriev I.V."/>
            <person name="Debuchy R."/>
            <person name="Gladieux P."/>
            <person name="Thoren M.H."/>
            <person name="Johannesson H."/>
        </authorList>
    </citation>
    <scope>NUCLEOTIDE SEQUENCE</scope>
    <source>
        <strain evidence="13">CBS 314.62</strain>
    </source>
</reference>
<feature type="region of interest" description="Disordered" evidence="9">
    <location>
        <begin position="143"/>
        <end position="165"/>
    </location>
</feature>
<evidence type="ECO:0000256" key="8">
    <source>
        <dbReference type="RuleBase" id="RU367076"/>
    </source>
</evidence>
<keyword evidence="4 8" id="KW-0240">DNA-directed RNA polymerase</keyword>
<evidence type="ECO:0000259" key="12">
    <source>
        <dbReference type="Pfam" id="PF22536"/>
    </source>
</evidence>
<dbReference type="AlphaFoldDB" id="A0AAE0X366"/>
<evidence type="ECO:0000256" key="2">
    <source>
        <dbReference type="ARBA" id="ARBA00006835"/>
    </source>
</evidence>
<comment type="caution">
    <text evidence="13">The sequence shown here is derived from an EMBL/GenBank/DDBJ whole genome shotgun (WGS) entry which is preliminary data.</text>
</comment>
<comment type="similarity">
    <text evidence="2 8">Belongs to the RNA polymerase beta chain family.</text>
</comment>
<proteinExistence type="inferred from homology"/>
<dbReference type="InterPro" id="IPR036388">
    <property type="entry name" value="WH-like_DNA-bd_sf"/>
</dbReference>
<evidence type="ECO:0000256" key="7">
    <source>
        <dbReference type="ARBA" id="ARBA00025127"/>
    </source>
</evidence>
<gene>
    <name evidence="13" type="ORF">B0T22DRAFT_469099</name>
</gene>
<dbReference type="GO" id="GO:0006351">
    <property type="term" value="P:DNA-templated transcription"/>
    <property type="evidence" value="ECO:0007669"/>
    <property type="project" value="InterPro"/>
</dbReference>
<sequence length="661" mass="74973">MSVTKYLAELCSLLIDDLYGELPSRIFAALLLRGRSSLPELCHYTSMSPRQLRHGLAVLHQHNLLFYQVDSYSEVAMYEANAEHAYNLIRAGKILEMIDTSFGAPAKDVMQSLLLSGQTRIGDLVAAYQDKIERANKAAKAVKDETSEWDEPSGTTETHHAEKRPDLVVKSTNQLNAVICRLVEAELLDVVHSKSFQTPFDIYKAVEKEVMDTHFPGGPRGGKAKVELQQKIAEGLRKVRDESKSLKRKLDQNGTQAKRRKLLFSGGSSNGVKDEHEEADSDPVLDSKQVIRINYEKCLVDLRNRRLVQFATDTIGPITAYVYGVFLGLLTKRVSRCRLDPKIDISEDDSQGRGYVTTDEILDSLKTSVDLSLGLGKAQRTEISSKAAEKILEDPPKKRKFIEEAEVDGNASSDESDDEGGSDTEHSDSDHDHKGPATNGTKVKFADSAKEQRLDRPALLRQHLLLLAESTQRFVRHCGHNDWTVDFVPLMQTMRESELDVVIERTSGREGLRLVRILRSKGKLDEKALPNVALMRKAEIQQKMLEMQTAGFVDIQEVPRDNKADVKKSFFLWFCDSDKALRRMLDNSYKTMLRCIQVLEVLRQKDKDVLMLTKRSDVRGKEKDVMEKVYYDRYSRFLANEKKLFAQIMRIDDLVSLIRDY</sequence>
<evidence type="ECO:0000313" key="14">
    <source>
        <dbReference type="Proteomes" id="UP001270362"/>
    </source>
</evidence>
<dbReference type="InterPro" id="IPR039748">
    <property type="entry name" value="RPC3"/>
</dbReference>
<organism evidence="13 14">
    <name type="scientific">Podospora appendiculata</name>
    <dbReference type="NCBI Taxonomy" id="314037"/>
    <lineage>
        <taxon>Eukaryota</taxon>
        <taxon>Fungi</taxon>
        <taxon>Dikarya</taxon>
        <taxon>Ascomycota</taxon>
        <taxon>Pezizomycotina</taxon>
        <taxon>Sordariomycetes</taxon>
        <taxon>Sordariomycetidae</taxon>
        <taxon>Sordariales</taxon>
        <taxon>Podosporaceae</taxon>
        <taxon>Podospora</taxon>
    </lineage>
</organism>
<keyword evidence="5 8" id="KW-0804">Transcription</keyword>
<accession>A0AAE0X366</accession>
<dbReference type="Pfam" id="PF22536">
    <property type="entry name" value="WHD_POLR3C"/>
    <property type="match status" value="1"/>
</dbReference>
<comment type="subcellular location">
    <subcellularLocation>
        <location evidence="1 8">Nucleus</location>
    </subcellularLocation>
</comment>
<dbReference type="GO" id="GO:0003697">
    <property type="term" value="F:single-stranded DNA binding"/>
    <property type="evidence" value="ECO:0007669"/>
    <property type="project" value="UniProtKB-UniRule"/>
</dbReference>
<evidence type="ECO:0000256" key="3">
    <source>
        <dbReference type="ARBA" id="ARBA00011206"/>
    </source>
</evidence>
<feature type="compositionally biased region" description="Basic and acidic residues" evidence="9">
    <location>
        <begin position="423"/>
        <end position="435"/>
    </location>
</feature>
<dbReference type="InterPro" id="IPR008806">
    <property type="entry name" value="RNA_pol_III_Rpc82_C"/>
</dbReference>
<dbReference type="EMBL" id="JAULSO010000004">
    <property type="protein sequence ID" value="KAK3683886.1"/>
    <property type="molecule type" value="Genomic_DNA"/>
</dbReference>
<evidence type="ECO:0000313" key="13">
    <source>
        <dbReference type="EMBL" id="KAK3683886.1"/>
    </source>
</evidence>